<protein>
    <recommendedName>
        <fullName evidence="2">Anti-sigma factor NepR domain-containing protein</fullName>
    </recommendedName>
</protein>
<accession>A0A369VWE2</accession>
<dbReference type="AlphaFoldDB" id="A0A369VWE2"/>
<keyword evidence="4" id="KW-1185">Reference proteome</keyword>
<evidence type="ECO:0000259" key="2">
    <source>
        <dbReference type="Pfam" id="PF18557"/>
    </source>
</evidence>
<reference evidence="3 4" key="1">
    <citation type="submission" date="2018-07" db="EMBL/GenBank/DDBJ databases">
        <title>a novel species of Sphingomonas isolated from the rhizosphere soil of Araceae plant.</title>
        <authorList>
            <person name="Zhiyong W."/>
            <person name="Qinglan Z."/>
            <person name="Zhiwei F."/>
            <person name="Ding X."/>
            <person name="Gejiao W."/>
            <person name="Shixue Z."/>
        </authorList>
    </citation>
    <scope>NUCLEOTIDE SEQUENCE [LARGE SCALE GENOMIC DNA]</scope>
    <source>
        <strain evidence="3 4">WZY 27</strain>
    </source>
</reference>
<gene>
    <name evidence="3" type="ORF">DVW87_02865</name>
</gene>
<sequence>MASGGDSNTNKPAPRAAKVQSKDRDMGSALRTVYQKTVDEDVPADLMALLDKLKDVYDSTLLEEVPSSILDTHRKLD</sequence>
<evidence type="ECO:0000313" key="4">
    <source>
        <dbReference type="Proteomes" id="UP000253918"/>
    </source>
</evidence>
<dbReference type="InterPro" id="IPR041649">
    <property type="entry name" value="NepR"/>
</dbReference>
<comment type="caution">
    <text evidence="3">The sequence shown here is derived from an EMBL/GenBank/DDBJ whole genome shotgun (WGS) entry which is preliminary data.</text>
</comment>
<organism evidence="3 4">
    <name type="scientific">Sphingomonas aracearum</name>
    <dbReference type="NCBI Taxonomy" id="2283317"/>
    <lineage>
        <taxon>Bacteria</taxon>
        <taxon>Pseudomonadati</taxon>
        <taxon>Pseudomonadota</taxon>
        <taxon>Alphaproteobacteria</taxon>
        <taxon>Sphingomonadales</taxon>
        <taxon>Sphingomonadaceae</taxon>
        <taxon>Sphingomonas</taxon>
    </lineage>
</organism>
<dbReference type="Proteomes" id="UP000253918">
    <property type="component" value="Unassembled WGS sequence"/>
</dbReference>
<feature type="domain" description="Anti-sigma factor NepR" evidence="2">
    <location>
        <begin position="26"/>
        <end position="55"/>
    </location>
</feature>
<evidence type="ECO:0000256" key="1">
    <source>
        <dbReference type="SAM" id="MobiDB-lite"/>
    </source>
</evidence>
<feature type="region of interest" description="Disordered" evidence="1">
    <location>
        <begin position="1"/>
        <end position="27"/>
    </location>
</feature>
<dbReference type="EMBL" id="QQNB01000001">
    <property type="protein sequence ID" value="RDE06658.1"/>
    <property type="molecule type" value="Genomic_DNA"/>
</dbReference>
<feature type="compositionally biased region" description="Polar residues" evidence="1">
    <location>
        <begin position="1"/>
        <end position="11"/>
    </location>
</feature>
<proteinExistence type="predicted"/>
<name>A0A369VWE2_9SPHN</name>
<dbReference type="Pfam" id="PF18557">
    <property type="entry name" value="NepR"/>
    <property type="match status" value="1"/>
</dbReference>
<evidence type="ECO:0000313" key="3">
    <source>
        <dbReference type="EMBL" id="RDE06658.1"/>
    </source>
</evidence>